<feature type="active site" description="Acyl-thioester intermediate" evidence="4">
    <location>
        <position position="90"/>
    </location>
</feature>
<dbReference type="GO" id="GO:0003985">
    <property type="term" value="F:acetyl-CoA C-acetyltransferase activity"/>
    <property type="evidence" value="ECO:0007669"/>
    <property type="project" value="UniProtKB-EC"/>
</dbReference>
<dbReference type="InterPro" id="IPR020610">
    <property type="entry name" value="Thiolase_AS"/>
</dbReference>
<organism evidence="8 9">
    <name type="scientific">Nitrospina gracilis (strain 3/211)</name>
    <dbReference type="NCBI Taxonomy" id="1266370"/>
    <lineage>
        <taxon>Bacteria</taxon>
        <taxon>Pseudomonadati</taxon>
        <taxon>Nitrospinota/Tectimicrobiota group</taxon>
        <taxon>Nitrospinota</taxon>
        <taxon>Nitrospinia</taxon>
        <taxon>Nitrospinales</taxon>
        <taxon>Nitrospinaceae</taxon>
        <taxon>Nitrospina</taxon>
    </lineage>
</organism>
<dbReference type="STRING" id="1266370.NITGR_290048"/>
<keyword evidence="3 5" id="KW-0012">Acyltransferase</keyword>
<dbReference type="FunCoup" id="M1YXN3">
    <property type="interactions" value="404"/>
</dbReference>
<dbReference type="InterPro" id="IPR020615">
    <property type="entry name" value="Thiolase_acyl_enz_int_AS"/>
</dbReference>
<reference evidence="8 9" key="1">
    <citation type="journal article" date="2013" name="Front. Microbiol.">
        <title>The genome of Nitrospina gracilis illuminates the metabolism and evolution of the major marine nitrite oxidizer.</title>
        <authorList>
            <person name="Luecker S."/>
            <person name="Nowka B."/>
            <person name="Rattei T."/>
            <person name="Spieck E."/>
            <person name="and Daims H."/>
        </authorList>
    </citation>
    <scope>NUCLEOTIDE SEQUENCE [LARGE SCALE GENOMIC DNA]</scope>
    <source>
        <strain evidence="8 9">3/211</strain>
    </source>
</reference>
<dbReference type="RefSeq" id="WP_005007942.1">
    <property type="nucleotide sequence ID" value="NZ_HG422173.1"/>
</dbReference>
<dbReference type="OrthoDB" id="9764892at2"/>
<gene>
    <name evidence="8" type="primary">atoB</name>
    <name evidence="8" type="ORF">NITGR_290048</name>
</gene>
<comment type="caution">
    <text evidence="8">The sequence shown here is derived from an EMBL/GenBank/DDBJ whole genome shotgun (WGS) entry which is preliminary data.</text>
</comment>
<dbReference type="PIRSF" id="PIRSF000429">
    <property type="entry name" value="Ac-CoA_Ac_transf"/>
    <property type="match status" value="1"/>
</dbReference>
<accession>M1YXN3</accession>
<dbReference type="AlphaFoldDB" id="M1YXN3"/>
<protein>
    <submittedName>
        <fullName evidence="8">Acetyl-CoA acetyltransferase</fullName>
        <ecNumber evidence="8">2.3.1.9</ecNumber>
    </submittedName>
</protein>
<evidence type="ECO:0000256" key="5">
    <source>
        <dbReference type="RuleBase" id="RU003557"/>
    </source>
</evidence>
<dbReference type="PANTHER" id="PTHR18919">
    <property type="entry name" value="ACETYL-COA C-ACYLTRANSFERASE"/>
    <property type="match status" value="1"/>
</dbReference>
<dbReference type="SUPFAM" id="SSF53901">
    <property type="entry name" value="Thiolase-like"/>
    <property type="match status" value="2"/>
</dbReference>
<dbReference type="EC" id="2.3.1.9" evidence="8"/>
<proteinExistence type="inferred from homology"/>
<evidence type="ECO:0000256" key="1">
    <source>
        <dbReference type="ARBA" id="ARBA00010982"/>
    </source>
</evidence>
<dbReference type="EMBL" id="CAQJ01000032">
    <property type="protein sequence ID" value="CCQ90449.1"/>
    <property type="molecule type" value="Genomic_DNA"/>
</dbReference>
<evidence type="ECO:0000259" key="7">
    <source>
        <dbReference type="Pfam" id="PF02803"/>
    </source>
</evidence>
<dbReference type="HOGENOM" id="CLU_031026_0_1_0"/>
<dbReference type="Pfam" id="PF02803">
    <property type="entry name" value="Thiolase_C"/>
    <property type="match status" value="1"/>
</dbReference>
<name>M1YXN3_NITG3</name>
<dbReference type="PROSITE" id="PS00099">
    <property type="entry name" value="THIOLASE_3"/>
    <property type="match status" value="1"/>
</dbReference>
<dbReference type="Proteomes" id="UP000011704">
    <property type="component" value="Unassembled WGS sequence"/>
</dbReference>
<dbReference type="InterPro" id="IPR020616">
    <property type="entry name" value="Thiolase_N"/>
</dbReference>
<dbReference type="Pfam" id="PF00108">
    <property type="entry name" value="Thiolase_N"/>
    <property type="match status" value="1"/>
</dbReference>
<feature type="domain" description="Thiolase C-terminal" evidence="7">
    <location>
        <begin position="266"/>
        <end position="386"/>
    </location>
</feature>
<keyword evidence="9" id="KW-1185">Reference proteome</keyword>
<evidence type="ECO:0000313" key="9">
    <source>
        <dbReference type="Proteomes" id="UP000011704"/>
    </source>
</evidence>
<dbReference type="Gene3D" id="3.40.47.10">
    <property type="match status" value="2"/>
</dbReference>
<evidence type="ECO:0000256" key="2">
    <source>
        <dbReference type="ARBA" id="ARBA00022679"/>
    </source>
</evidence>
<dbReference type="InterPro" id="IPR016039">
    <property type="entry name" value="Thiolase-like"/>
</dbReference>
<dbReference type="NCBIfam" id="TIGR01930">
    <property type="entry name" value="AcCoA-C-Actrans"/>
    <property type="match status" value="1"/>
</dbReference>
<dbReference type="CDD" id="cd00751">
    <property type="entry name" value="thiolase"/>
    <property type="match status" value="1"/>
</dbReference>
<evidence type="ECO:0000313" key="8">
    <source>
        <dbReference type="EMBL" id="CCQ90449.1"/>
    </source>
</evidence>
<evidence type="ECO:0000256" key="4">
    <source>
        <dbReference type="PIRSR" id="PIRSR000429-1"/>
    </source>
</evidence>
<comment type="similarity">
    <text evidence="1 5">Belongs to the thiolase-like superfamily. Thiolase family.</text>
</comment>
<keyword evidence="2 5" id="KW-0808">Transferase</keyword>
<dbReference type="InParanoid" id="M1YXN3"/>
<dbReference type="InterPro" id="IPR020617">
    <property type="entry name" value="Thiolase_C"/>
</dbReference>
<feature type="domain" description="Thiolase N-terminal" evidence="6">
    <location>
        <begin position="7"/>
        <end position="262"/>
    </location>
</feature>
<dbReference type="PANTHER" id="PTHR18919:SF138">
    <property type="entry name" value="ACETYL-COA C-ACETYLTRANSFERASE"/>
    <property type="match status" value="1"/>
</dbReference>
<feature type="active site" description="Proton acceptor" evidence="4">
    <location>
        <position position="374"/>
    </location>
</feature>
<evidence type="ECO:0000256" key="3">
    <source>
        <dbReference type="ARBA" id="ARBA00023315"/>
    </source>
</evidence>
<dbReference type="InterPro" id="IPR002155">
    <property type="entry name" value="Thiolase"/>
</dbReference>
<evidence type="ECO:0000259" key="6">
    <source>
        <dbReference type="Pfam" id="PF00108"/>
    </source>
</evidence>
<sequence length="389" mass="40949">MKSDNTYIYGAARTPIGKVGGALSKVPATRLGAAAIREAVARSGVKPEAIGEVIMGNVVSAGLGQAPARQAAIHAGLPSKVGAITINKVCGSGLKAVMLADDAIRLGRADFIVAGGMENMSLAPHLLPNSRQGHKLGHIQVLDSLILDGLWDSFGQCHMGEIAEQLSQRYSRKAQDDYALESYRRAREAQENCRFSHEIVGIPIESKNGTVVIDKDEQPFANDLERLPNLPPAFKKDTGCITAGNASKINDGAAALIIGSEDPKLQPLARITGQATFSTDPVHFPVAPIEAITQLLKGWPARIEDIDLFEINEAFSVAMLAVCDALHLDREKVNVNGGAVGLGHPIGASGARLLVTLLYALQARNLKKGVAAICLGGGEAVALGIERVA</sequence>
<dbReference type="PROSITE" id="PS00098">
    <property type="entry name" value="THIOLASE_1"/>
    <property type="match status" value="1"/>
</dbReference>
<feature type="active site" description="Proton acceptor" evidence="4">
    <location>
        <position position="344"/>
    </location>
</feature>